<sequence>MGDRRGLPSQYEERCLEGFFGVMVIPEDSAADAPDHRAVTLDEGLERRLVTTSSETPQELTVRESSDRSHAEKRLEVSAEDIYRAGSHIEAPSVGIMGLHLSNYSVEP</sequence>
<protein>
    <submittedName>
        <fullName evidence="2">Uncharacterized protein</fullName>
    </submittedName>
</protein>
<gene>
    <name evidence="2" type="ORF">V5E97_16100</name>
</gene>
<feature type="region of interest" description="Disordered" evidence="1">
    <location>
        <begin position="51"/>
        <end position="73"/>
    </location>
</feature>
<evidence type="ECO:0000256" key="1">
    <source>
        <dbReference type="SAM" id="MobiDB-lite"/>
    </source>
</evidence>
<name>A0AAU7CTC5_9BACT</name>
<dbReference type="RefSeq" id="WP_406701318.1">
    <property type="nucleotide sequence ID" value="NZ_CP155447.1"/>
</dbReference>
<feature type="compositionally biased region" description="Basic and acidic residues" evidence="1">
    <location>
        <begin position="61"/>
        <end position="73"/>
    </location>
</feature>
<dbReference type="EMBL" id="CP155447">
    <property type="protein sequence ID" value="XBH08451.1"/>
    <property type="molecule type" value="Genomic_DNA"/>
</dbReference>
<reference evidence="2" key="1">
    <citation type="submission" date="2024-05" db="EMBL/GenBank/DDBJ databases">
        <title>Planctomycetes of the genus Singulisphaera possess chitinolytic capabilities.</title>
        <authorList>
            <person name="Ivanova A."/>
        </authorList>
    </citation>
    <scope>NUCLEOTIDE SEQUENCE</scope>
    <source>
        <strain evidence="2">Ch08T</strain>
    </source>
</reference>
<organism evidence="2">
    <name type="scientific">Singulisphaera sp. Ch08</name>
    <dbReference type="NCBI Taxonomy" id="3120278"/>
    <lineage>
        <taxon>Bacteria</taxon>
        <taxon>Pseudomonadati</taxon>
        <taxon>Planctomycetota</taxon>
        <taxon>Planctomycetia</taxon>
        <taxon>Isosphaerales</taxon>
        <taxon>Isosphaeraceae</taxon>
        <taxon>Singulisphaera</taxon>
    </lineage>
</organism>
<accession>A0AAU7CTC5</accession>
<proteinExistence type="predicted"/>
<evidence type="ECO:0000313" key="2">
    <source>
        <dbReference type="EMBL" id="XBH08451.1"/>
    </source>
</evidence>
<dbReference type="AlphaFoldDB" id="A0AAU7CTC5"/>